<name>A0A9P5PUA0_9AGAR</name>
<keyword evidence="2" id="KW-1185">Reference proteome</keyword>
<dbReference type="Proteomes" id="UP000772434">
    <property type="component" value="Unassembled WGS sequence"/>
</dbReference>
<protein>
    <submittedName>
        <fullName evidence="1">Uncharacterized protein</fullName>
    </submittedName>
</protein>
<comment type="caution">
    <text evidence="1">The sequence shown here is derived from an EMBL/GenBank/DDBJ whole genome shotgun (WGS) entry which is preliminary data.</text>
</comment>
<accession>A0A9P5PUA0</accession>
<sequence length="178" mass="20492">MENEAGSGLQAYLFFLLFGTETLKLWDGGREGVMPRNMDKGRVFLPCAMWTQWKAKKVKKLDDNKQMALAPIDAVELQSHQTPVTRHHSKQRCKRLVNAIKYDREHQLCRSVGIKYKYRHQVHVKYLSSMGKSIRQKYPVKLLCAHLKKSSSLYNVGSKRTGDPDLGKFVDPKNGCPW</sequence>
<dbReference type="EMBL" id="JADNRY010000063">
    <property type="protein sequence ID" value="KAF9068215.1"/>
    <property type="molecule type" value="Genomic_DNA"/>
</dbReference>
<organism evidence="1 2">
    <name type="scientific">Rhodocollybia butyracea</name>
    <dbReference type="NCBI Taxonomy" id="206335"/>
    <lineage>
        <taxon>Eukaryota</taxon>
        <taxon>Fungi</taxon>
        <taxon>Dikarya</taxon>
        <taxon>Basidiomycota</taxon>
        <taxon>Agaricomycotina</taxon>
        <taxon>Agaricomycetes</taxon>
        <taxon>Agaricomycetidae</taxon>
        <taxon>Agaricales</taxon>
        <taxon>Marasmiineae</taxon>
        <taxon>Omphalotaceae</taxon>
        <taxon>Rhodocollybia</taxon>
    </lineage>
</organism>
<gene>
    <name evidence="1" type="ORF">BDP27DRAFT_1364246</name>
</gene>
<dbReference type="AlphaFoldDB" id="A0A9P5PUA0"/>
<reference evidence="1" key="1">
    <citation type="submission" date="2020-11" db="EMBL/GenBank/DDBJ databases">
        <authorList>
            <consortium name="DOE Joint Genome Institute"/>
            <person name="Ahrendt S."/>
            <person name="Riley R."/>
            <person name="Andreopoulos W."/>
            <person name="Labutti K."/>
            <person name="Pangilinan J."/>
            <person name="Ruiz-Duenas F.J."/>
            <person name="Barrasa J.M."/>
            <person name="Sanchez-Garcia M."/>
            <person name="Camarero S."/>
            <person name="Miyauchi S."/>
            <person name="Serrano A."/>
            <person name="Linde D."/>
            <person name="Babiker R."/>
            <person name="Drula E."/>
            <person name="Ayuso-Fernandez I."/>
            <person name="Pacheco R."/>
            <person name="Padilla G."/>
            <person name="Ferreira P."/>
            <person name="Barriuso J."/>
            <person name="Kellner H."/>
            <person name="Castanera R."/>
            <person name="Alfaro M."/>
            <person name="Ramirez L."/>
            <person name="Pisabarro A.G."/>
            <person name="Kuo A."/>
            <person name="Tritt A."/>
            <person name="Lipzen A."/>
            <person name="He G."/>
            <person name="Yan M."/>
            <person name="Ng V."/>
            <person name="Cullen D."/>
            <person name="Martin F."/>
            <person name="Rosso M.-N."/>
            <person name="Henrissat B."/>
            <person name="Hibbett D."/>
            <person name="Martinez A.T."/>
            <person name="Grigoriev I.V."/>
        </authorList>
    </citation>
    <scope>NUCLEOTIDE SEQUENCE</scope>
    <source>
        <strain evidence="1">AH 40177</strain>
    </source>
</reference>
<evidence type="ECO:0000313" key="2">
    <source>
        <dbReference type="Proteomes" id="UP000772434"/>
    </source>
</evidence>
<evidence type="ECO:0000313" key="1">
    <source>
        <dbReference type="EMBL" id="KAF9068215.1"/>
    </source>
</evidence>
<proteinExistence type="predicted"/>